<protein>
    <submittedName>
        <fullName evidence="2">Uncharacterized protein</fullName>
    </submittedName>
</protein>
<dbReference type="Proteomes" id="UP000646776">
    <property type="component" value="Unassembled WGS sequence"/>
</dbReference>
<comment type="caution">
    <text evidence="2">The sequence shown here is derived from an EMBL/GenBank/DDBJ whole genome shotgun (WGS) entry which is preliminary data.</text>
</comment>
<organism evidence="2 3">
    <name type="scientific">Streptomyces phaeofaciens</name>
    <dbReference type="NCBI Taxonomy" id="68254"/>
    <lineage>
        <taxon>Bacteria</taxon>
        <taxon>Bacillati</taxon>
        <taxon>Actinomycetota</taxon>
        <taxon>Actinomycetes</taxon>
        <taxon>Kitasatosporales</taxon>
        <taxon>Streptomycetaceae</taxon>
        <taxon>Streptomyces</taxon>
    </lineage>
</organism>
<gene>
    <name evidence="2" type="ORF">GCM10010226_83020</name>
</gene>
<proteinExistence type="predicted"/>
<evidence type="ECO:0000256" key="1">
    <source>
        <dbReference type="SAM" id="MobiDB-lite"/>
    </source>
</evidence>
<accession>A0A918M0L8</accession>
<dbReference type="AlphaFoldDB" id="A0A918M0L8"/>
<name>A0A918M0L8_9ACTN</name>
<feature type="region of interest" description="Disordered" evidence="1">
    <location>
        <begin position="34"/>
        <end position="56"/>
    </location>
</feature>
<sequence>MPRTIWSGAISFGLVTSLNQGVSGGPCSKVAPLSTETRASGRIASSDRVARSGTMR</sequence>
<evidence type="ECO:0000313" key="2">
    <source>
        <dbReference type="EMBL" id="GGT92483.1"/>
    </source>
</evidence>
<keyword evidence="3" id="KW-1185">Reference proteome</keyword>
<dbReference type="EMBL" id="BMSA01000041">
    <property type="protein sequence ID" value="GGT92483.1"/>
    <property type="molecule type" value="Genomic_DNA"/>
</dbReference>
<reference evidence="2" key="1">
    <citation type="journal article" date="2014" name="Int. J. Syst. Evol. Microbiol.">
        <title>Complete genome sequence of Corynebacterium casei LMG S-19264T (=DSM 44701T), isolated from a smear-ripened cheese.</title>
        <authorList>
            <consortium name="US DOE Joint Genome Institute (JGI-PGF)"/>
            <person name="Walter F."/>
            <person name="Albersmeier A."/>
            <person name="Kalinowski J."/>
            <person name="Ruckert C."/>
        </authorList>
    </citation>
    <scope>NUCLEOTIDE SEQUENCE</scope>
    <source>
        <strain evidence="2">JCM 4125</strain>
    </source>
</reference>
<reference evidence="2" key="2">
    <citation type="submission" date="2020-09" db="EMBL/GenBank/DDBJ databases">
        <authorList>
            <person name="Sun Q."/>
            <person name="Ohkuma M."/>
        </authorList>
    </citation>
    <scope>NUCLEOTIDE SEQUENCE</scope>
    <source>
        <strain evidence="2">JCM 4125</strain>
    </source>
</reference>
<evidence type="ECO:0000313" key="3">
    <source>
        <dbReference type="Proteomes" id="UP000646776"/>
    </source>
</evidence>